<dbReference type="EMBL" id="WNKW01000001">
    <property type="protein sequence ID" value="MTW31479.1"/>
    <property type="molecule type" value="Genomic_DNA"/>
</dbReference>
<dbReference type="RefSeq" id="WP_155432856.1">
    <property type="nucleotide sequence ID" value="NZ_JBHLXK010000001.1"/>
</dbReference>
<evidence type="ECO:0000313" key="3">
    <source>
        <dbReference type="Proteomes" id="UP000735592"/>
    </source>
</evidence>
<organism evidence="2 3">
    <name type="scientific">Pseudoduganella danionis</name>
    <dbReference type="NCBI Taxonomy" id="1890295"/>
    <lineage>
        <taxon>Bacteria</taxon>
        <taxon>Pseudomonadati</taxon>
        <taxon>Pseudomonadota</taxon>
        <taxon>Betaproteobacteria</taxon>
        <taxon>Burkholderiales</taxon>
        <taxon>Oxalobacteraceae</taxon>
        <taxon>Telluria group</taxon>
        <taxon>Pseudoduganella</taxon>
    </lineage>
</organism>
<protein>
    <submittedName>
        <fullName evidence="2">Uncharacterized protein</fullName>
    </submittedName>
</protein>
<evidence type="ECO:0000256" key="1">
    <source>
        <dbReference type="SAM" id="SignalP"/>
    </source>
</evidence>
<evidence type="ECO:0000313" key="2">
    <source>
        <dbReference type="EMBL" id="MTW31479.1"/>
    </source>
</evidence>
<dbReference type="Proteomes" id="UP000735592">
    <property type="component" value="Unassembled WGS sequence"/>
</dbReference>
<reference evidence="2 3" key="1">
    <citation type="submission" date="2019-11" db="EMBL/GenBank/DDBJ databases">
        <title>Type strains purchased from KCTC, JCM and DSMZ.</title>
        <authorList>
            <person name="Lu H."/>
        </authorList>
    </citation>
    <scope>NUCLEOTIDE SEQUENCE [LARGE SCALE GENOMIC DNA]</scope>
    <source>
        <strain evidence="2 3">DSM 103461</strain>
    </source>
</reference>
<feature type="chain" id="PRO_5046717412" evidence="1">
    <location>
        <begin position="20"/>
        <end position="255"/>
    </location>
</feature>
<dbReference type="Pfam" id="PF09694">
    <property type="entry name" value="Gcw_chp"/>
    <property type="match status" value="1"/>
</dbReference>
<dbReference type="InterPro" id="IPR010239">
    <property type="entry name" value="CHP02001"/>
</dbReference>
<dbReference type="NCBIfam" id="TIGR02001">
    <property type="entry name" value="gcw_chp"/>
    <property type="match status" value="1"/>
</dbReference>
<sequence length="255" mass="27387">MQKLIIAAALATISGASWAQTDDASSAVSAEHASSYNLAVVTDYRYRGISQTRFRPAVQGGFDYSHSPSGLYAGSWLSTIQWTRDAGGSGMLEWDLYAGRRGQLDAQGRYSYDFGVLRYLYPANALARVSGYANANTTELYAQLGAGPVYLKYSYAVTNLFGFVDSRHSGYLDAGANLELDGGYTLNLHAGRQQVQRNGAASYSDWKLGLTRDFGVLTGALAVIGTTASKTAYASPADGRYLGKTALQLTLSKVF</sequence>
<comment type="caution">
    <text evidence="2">The sequence shown here is derived from an EMBL/GenBank/DDBJ whole genome shotgun (WGS) entry which is preliminary data.</text>
</comment>
<name>A0ABW9SL89_9BURK</name>
<keyword evidence="3" id="KW-1185">Reference proteome</keyword>
<keyword evidence="1" id="KW-0732">Signal</keyword>
<feature type="signal peptide" evidence="1">
    <location>
        <begin position="1"/>
        <end position="19"/>
    </location>
</feature>
<accession>A0ABW9SL89</accession>
<proteinExistence type="predicted"/>
<gene>
    <name evidence="2" type="ORF">GM655_01415</name>
</gene>